<feature type="binding site" evidence="11">
    <location>
        <position position="473"/>
    </location>
    <ligand>
        <name>meso-2,6-diaminopimelate</name>
        <dbReference type="ChEBI" id="CHEBI:57791"/>
    </ligand>
</feature>
<feature type="binding site" evidence="11">
    <location>
        <position position="469"/>
    </location>
    <ligand>
        <name>meso-2,6-diaminopimelate</name>
        <dbReference type="ChEBI" id="CHEBI:57791"/>
    </ligand>
</feature>
<dbReference type="GO" id="GO:0004326">
    <property type="term" value="F:tetrahydrofolylpolyglutamate synthase activity"/>
    <property type="evidence" value="ECO:0007669"/>
    <property type="project" value="InterPro"/>
</dbReference>
<keyword evidence="4 11" id="KW-0132">Cell division</keyword>
<accession>A0A1V5MLP9</accession>
<keyword evidence="7 11" id="KW-0133">Cell shape</keyword>
<feature type="binding site" evidence="11">
    <location>
        <begin position="152"/>
        <end position="153"/>
    </location>
    <ligand>
        <name>UDP-N-acetyl-alpha-D-muramoyl-L-alanyl-D-glutamate</name>
        <dbReference type="ChEBI" id="CHEBI:83900"/>
    </ligand>
</feature>
<dbReference type="SUPFAM" id="SSF63418">
    <property type="entry name" value="MurE/MurF N-terminal domain"/>
    <property type="match status" value="1"/>
</dbReference>
<dbReference type="GO" id="GO:0051301">
    <property type="term" value="P:cell division"/>
    <property type="evidence" value="ECO:0007669"/>
    <property type="project" value="UniProtKB-KW"/>
</dbReference>
<dbReference type="InterPro" id="IPR000713">
    <property type="entry name" value="Mur_ligase_N"/>
</dbReference>
<feature type="binding site" evidence="11">
    <location>
        <position position="392"/>
    </location>
    <ligand>
        <name>meso-2,6-diaminopimelate</name>
        <dbReference type="ChEBI" id="CHEBI:57791"/>
    </ligand>
</feature>
<dbReference type="GO" id="GO:0008765">
    <property type="term" value="F:UDP-N-acetylmuramoylalanyl-D-glutamate-2,6-diaminopimelate ligase activity"/>
    <property type="evidence" value="ECO:0007669"/>
    <property type="project" value="UniProtKB-UniRule"/>
</dbReference>
<dbReference type="InterPro" id="IPR036615">
    <property type="entry name" value="Mur_ligase_C_dom_sf"/>
</dbReference>
<dbReference type="AlphaFoldDB" id="A0A1V5MLP9"/>
<dbReference type="PANTHER" id="PTHR23135:SF4">
    <property type="entry name" value="UDP-N-ACETYLMURAMOYL-L-ALANYL-D-GLUTAMATE--2,6-DIAMINOPIMELATE LIGASE MURE HOMOLOG, CHLOROPLASTIC"/>
    <property type="match status" value="1"/>
</dbReference>
<keyword evidence="9 11" id="KW-0131">Cell cycle</keyword>
<dbReference type="NCBIfam" id="TIGR01085">
    <property type="entry name" value="murE"/>
    <property type="match status" value="1"/>
</dbReference>
<feature type="domain" description="Mur ligase central" evidence="15">
    <location>
        <begin position="108"/>
        <end position="315"/>
    </location>
</feature>
<dbReference type="GO" id="GO:0009252">
    <property type="term" value="P:peptidoglycan biosynthetic process"/>
    <property type="evidence" value="ECO:0007669"/>
    <property type="project" value="UniProtKB-UniRule"/>
</dbReference>
<comment type="function">
    <text evidence="11">Catalyzes the addition of meso-diaminopimelic acid to the nucleotide precursor UDP-N-acetylmuramoyl-L-alanyl-D-glutamate (UMAG) in the biosynthesis of bacterial cell-wall peptidoglycan.</text>
</comment>
<feature type="binding site" evidence="11">
    <location>
        <position position="151"/>
    </location>
    <ligand>
        <name>UDP-N-acetyl-alpha-D-muramoyl-L-alanyl-D-glutamate</name>
        <dbReference type="ChEBI" id="CHEBI:83900"/>
    </ligand>
</feature>
<dbReference type="Gene3D" id="3.40.1390.10">
    <property type="entry name" value="MurE/MurF, N-terminal domain"/>
    <property type="match status" value="1"/>
</dbReference>
<evidence type="ECO:0000256" key="3">
    <source>
        <dbReference type="ARBA" id="ARBA00022598"/>
    </source>
</evidence>
<dbReference type="EC" id="6.3.2.13" evidence="11"/>
<dbReference type="GO" id="GO:0005737">
    <property type="term" value="C:cytoplasm"/>
    <property type="evidence" value="ECO:0007669"/>
    <property type="project" value="UniProtKB-SubCell"/>
</dbReference>
<proteinExistence type="inferred from homology"/>
<dbReference type="SUPFAM" id="SSF53623">
    <property type="entry name" value="MurD-like peptide ligases, catalytic domain"/>
    <property type="match status" value="1"/>
</dbReference>
<evidence type="ECO:0000256" key="5">
    <source>
        <dbReference type="ARBA" id="ARBA00022741"/>
    </source>
</evidence>
<keyword evidence="8 11" id="KW-0573">Peptidoglycan synthesis</keyword>
<dbReference type="EMBL" id="MWAK01000009">
    <property type="protein sequence ID" value="OPZ93751.1"/>
    <property type="molecule type" value="Genomic_DNA"/>
</dbReference>
<dbReference type="InterPro" id="IPR018109">
    <property type="entry name" value="Folylpolyglutamate_synth_CS"/>
</dbReference>
<feature type="binding site" evidence="11">
    <location>
        <position position="187"/>
    </location>
    <ligand>
        <name>UDP-N-acetyl-alpha-D-muramoyl-L-alanyl-D-glutamate</name>
        <dbReference type="ChEBI" id="CHEBI:83900"/>
    </ligand>
</feature>
<evidence type="ECO:0000256" key="10">
    <source>
        <dbReference type="ARBA" id="ARBA00023316"/>
    </source>
</evidence>
<evidence type="ECO:0000256" key="8">
    <source>
        <dbReference type="ARBA" id="ARBA00022984"/>
    </source>
</evidence>
<keyword evidence="11" id="KW-0460">Magnesium</keyword>
<evidence type="ECO:0000259" key="13">
    <source>
        <dbReference type="Pfam" id="PF01225"/>
    </source>
</evidence>
<keyword evidence="5 11" id="KW-0547">Nucleotide-binding</keyword>
<dbReference type="Gene3D" id="3.90.190.20">
    <property type="entry name" value="Mur ligase, C-terminal domain"/>
    <property type="match status" value="1"/>
</dbReference>
<feature type="binding site" evidence="11">
    <location>
        <position position="185"/>
    </location>
    <ligand>
        <name>UDP-N-acetyl-alpha-D-muramoyl-L-alanyl-D-glutamate</name>
        <dbReference type="ChEBI" id="CHEBI:83900"/>
    </ligand>
</feature>
<dbReference type="InterPro" id="IPR004101">
    <property type="entry name" value="Mur_ligase_C"/>
</dbReference>
<comment type="subcellular location">
    <subcellularLocation>
        <location evidence="11 12">Cytoplasm</location>
    </subcellularLocation>
</comment>
<evidence type="ECO:0000259" key="14">
    <source>
        <dbReference type="Pfam" id="PF02875"/>
    </source>
</evidence>
<dbReference type="PROSITE" id="PS01011">
    <property type="entry name" value="FOLYLPOLYGLU_SYNT_1"/>
    <property type="match status" value="1"/>
</dbReference>
<feature type="domain" description="Mur ligase N-terminal catalytic" evidence="13">
    <location>
        <begin position="22"/>
        <end position="91"/>
    </location>
</feature>
<evidence type="ECO:0000256" key="4">
    <source>
        <dbReference type="ARBA" id="ARBA00022618"/>
    </source>
</evidence>
<evidence type="ECO:0000256" key="9">
    <source>
        <dbReference type="ARBA" id="ARBA00023306"/>
    </source>
</evidence>
<feature type="binding site" evidence="11">
    <location>
        <position position="179"/>
    </location>
    <ligand>
        <name>UDP-N-acetyl-alpha-D-muramoyl-L-alanyl-D-glutamate</name>
        <dbReference type="ChEBI" id="CHEBI:83900"/>
    </ligand>
</feature>
<keyword evidence="10 11" id="KW-0961">Cell wall biogenesis/degradation</keyword>
<evidence type="ECO:0000256" key="1">
    <source>
        <dbReference type="ARBA" id="ARBA00005898"/>
    </source>
</evidence>
<dbReference type="Pfam" id="PF02875">
    <property type="entry name" value="Mur_ligase_C"/>
    <property type="match status" value="1"/>
</dbReference>
<feature type="binding site" evidence="11">
    <location>
        <begin position="416"/>
        <end position="419"/>
    </location>
    <ligand>
        <name>meso-2,6-diaminopimelate</name>
        <dbReference type="ChEBI" id="CHEBI:57791"/>
    </ligand>
</feature>
<dbReference type="SUPFAM" id="SSF53244">
    <property type="entry name" value="MurD-like peptide ligases, peptide-binding domain"/>
    <property type="match status" value="1"/>
</dbReference>
<feature type="modified residue" description="N6-carboxylysine" evidence="11">
    <location>
        <position position="220"/>
    </location>
</feature>
<organism evidence="16">
    <name type="scientific">candidate division TA06 bacterium ADurb.Bin417</name>
    <dbReference type="NCBI Taxonomy" id="1852828"/>
    <lineage>
        <taxon>Bacteria</taxon>
        <taxon>Bacteria division TA06</taxon>
    </lineage>
</organism>
<dbReference type="Pfam" id="PF08245">
    <property type="entry name" value="Mur_ligase_M"/>
    <property type="match status" value="1"/>
</dbReference>
<evidence type="ECO:0000256" key="6">
    <source>
        <dbReference type="ARBA" id="ARBA00022840"/>
    </source>
</evidence>
<dbReference type="GO" id="GO:0071555">
    <property type="term" value="P:cell wall organization"/>
    <property type="evidence" value="ECO:0007669"/>
    <property type="project" value="UniProtKB-KW"/>
</dbReference>
<evidence type="ECO:0000259" key="15">
    <source>
        <dbReference type="Pfam" id="PF08245"/>
    </source>
</evidence>
<dbReference type="Proteomes" id="UP000485484">
    <property type="component" value="Unassembled WGS sequence"/>
</dbReference>
<evidence type="ECO:0000256" key="7">
    <source>
        <dbReference type="ARBA" id="ARBA00022960"/>
    </source>
</evidence>
<comment type="cofactor">
    <cofactor evidence="11">
        <name>Mg(2+)</name>
        <dbReference type="ChEBI" id="CHEBI:18420"/>
    </cofactor>
</comment>
<feature type="short sequence motif" description="Meso-diaminopimelate recognition motif" evidence="11">
    <location>
        <begin position="416"/>
        <end position="419"/>
    </location>
</feature>
<dbReference type="Pfam" id="PF01225">
    <property type="entry name" value="Mur_ligase"/>
    <property type="match status" value="1"/>
</dbReference>
<dbReference type="NCBIfam" id="NF001126">
    <property type="entry name" value="PRK00139.1-4"/>
    <property type="match status" value="1"/>
</dbReference>
<sequence length="501" mass="54795">MKLRELFEGLPVKRYLGSDNPEITGLAVDSRKVRPGYLYLALVGARDDGHRYLSDAIERGARAVVLQKESETAGGVPTVLVETTQRVLPEIAGRFFRFPARKLRIVGITGTNGKTTTSYLIESVLAAAGRKSGVIGTINYRIADRQIPAGNTTPGNLELQEMFSQMVEAKCRYAVMEVSSHALVQGRIEGIPLDAAIFTNASPHEHLDYHGRYRHYLAAKSLLFNYYLARSDKENRLAVINRDDRQARFFRRAVPAGARPVSFGFRRGALVRGFALAELANGISLRALTPAGEIGLMVNLPGRHNAYNALAAVAFGIGEGLSLESIRQGIENLRVVPGRFEEVETDRGFRVVVDYAHTDVGLTSLLLTARAVLRSSDRPGRVILAFGCGGDRDRSKRPKMGEVAARLADLTILTSDNPRSEEPEAIIRDIAAGIPANRRDRVEVVADRQSAIQRALELARPGDLVLIAGKGHETYQILKDTVIPFDDRLAVRKALAGLKGA</sequence>
<dbReference type="GO" id="GO:0000287">
    <property type="term" value="F:magnesium ion binding"/>
    <property type="evidence" value="ECO:0007669"/>
    <property type="project" value="UniProtKB-UniRule"/>
</dbReference>
<feature type="binding site" evidence="11">
    <location>
        <position position="30"/>
    </location>
    <ligand>
        <name>UDP-N-acetyl-alpha-D-muramoyl-L-alanyl-D-glutamate</name>
        <dbReference type="ChEBI" id="CHEBI:83900"/>
    </ligand>
</feature>
<reference evidence="16" key="1">
    <citation type="submission" date="2017-02" db="EMBL/GenBank/DDBJ databases">
        <title>Delving into the versatile metabolic prowess of the omnipresent phylum Bacteroidetes.</title>
        <authorList>
            <person name="Nobu M.K."/>
            <person name="Mei R."/>
            <person name="Narihiro T."/>
            <person name="Kuroda K."/>
            <person name="Liu W.-T."/>
        </authorList>
    </citation>
    <scope>NUCLEOTIDE SEQUENCE</scope>
    <source>
        <strain evidence="16">ADurb.Bin417</strain>
    </source>
</reference>
<comment type="caution">
    <text evidence="11">Lacks conserved residue(s) required for the propagation of feature annotation.</text>
</comment>
<evidence type="ECO:0000256" key="2">
    <source>
        <dbReference type="ARBA" id="ARBA00022490"/>
    </source>
</evidence>
<comment type="caution">
    <text evidence="16">The sequence shown here is derived from an EMBL/GenBank/DDBJ whole genome shotgun (WGS) entry which is preliminary data.</text>
</comment>
<comment type="pathway">
    <text evidence="11 12">Cell wall biogenesis; peptidoglycan biosynthesis.</text>
</comment>
<keyword evidence="3 11" id="KW-0436">Ligase</keyword>
<evidence type="ECO:0000256" key="11">
    <source>
        <dbReference type="HAMAP-Rule" id="MF_00208"/>
    </source>
</evidence>
<dbReference type="Gene3D" id="3.40.1190.10">
    <property type="entry name" value="Mur-like, catalytic domain"/>
    <property type="match status" value="1"/>
</dbReference>
<name>A0A1V5MLP9_UNCT6</name>
<dbReference type="HAMAP" id="MF_00208">
    <property type="entry name" value="MurE"/>
    <property type="match status" value="1"/>
</dbReference>
<comment type="catalytic activity">
    <reaction evidence="11">
        <text>UDP-N-acetyl-alpha-D-muramoyl-L-alanyl-D-glutamate + meso-2,6-diaminopimelate + ATP = UDP-N-acetyl-alpha-D-muramoyl-L-alanyl-gamma-D-glutamyl-meso-2,6-diaminopimelate + ADP + phosphate + H(+)</text>
        <dbReference type="Rhea" id="RHEA:23676"/>
        <dbReference type="ChEBI" id="CHEBI:15378"/>
        <dbReference type="ChEBI" id="CHEBI:30616"/>
        <dbReference type="ChEBI" id="CHEBI:43474"/>
        <dbReference type="ChEBI" id="CHEBI:57791"/>
        <dbReference type="ChEBI" id="CHEBI:83900"/>
        <dbReference type="ChEBI" id="CHEBI:83905"/>
        <dbReference type="ChEBI" id="CHEBI:456216"/>
        <dbReference type="EC" id="6.3.2.13"/>
    </reaction>
</comment>
<evidence type="ECO:0000313" key="16">
    <source>
        <dbReference type="EMBL" id="OPZ93751.1"/>
    </source>
</evidence>
<dbReference type="UniPathway" id="UPA00219"/>
<keyword evidence="2 11" id="KW-0963">Cytoplasm</keyword>
<dbReference type="GO" id="GO:0005524">
    <property type="term" value="F:ATP binding"/>
    <property type="evidence" value="ECO:0007669"/>
    <property type="project" value="UniProtKB-UniRule"/>
</dbReference>
<dbReference type="InterPro" id="IPR013221">
    <property type="entry name" value="Mur_ligase_cen"/>
</dbReference>
<feature type="domain" description="Mur ligase C-terminal" evidence="14">
    <location>
        <begin position="338"/>
        <end position="471"/>
    </location>
</feature>
<dbReference type="InterPro" id="IPR005761">
    <property type="entry name" value="UDP-N-AcMur-Glu-dNH2Pim_ligase"/>
</dbReference>
<comment type="PTM">
    <text evidence="11">Carboxylation is probably crucial for Mg(2+) binding and, consequently, for the gamma-phosphate positioning of ATP.</text>
</comment>
<dbReference type="InterPro" id="IPR036565">
    <property type="entry name" value="Mur-like_cat_sf"/>
</dbReference>
<comment type="similarity">
    <text evidence="1 11">Belongs to the MurCDEF family. MurE subfamily.</text>
</comment>
<dbReference type="PANTHER" id="PTHR23135">
    <property type="entry name" value="MUR LIGASE FAMILY MEMBER"/>
    <property type="match status" value="1"/>
</dbReference>
<evidence type="ECO:0000256" key="12">
    <source>
        <dbReference type="RuleBase" id="RU004135"/>
    </source>
</evidence>
<gene>
    <name evidence="11 16" type="primary">murE</name>
    <name evidence="16" type="ORF">BWY73_00135</name>
</gene>
<dbReference type="GO" id="GO:0008360">
    <property type="term" value="P:regulation of cell shape"/>
    <property type="evidence" value="ECO:0007669"/>
    <property type="project" value="UniProtKB-KW"/>
</dbReference>
<dbReference type="InterPro" id="IPR035911">
    <property type="entry name" value="MurE/MurF_N"/>
</dbReference>
<keyword evidence="6 11" id="KW-0067">ATP-binding</keyword>
<feature type="binding site" evidence="11">
    <location>
        <begin position="110"/>
        <end position="116"/>
    </location>
    <ligand>
        <name>ATP</name>
        <dbReference type="ChEBI" id="CHEBI:30616"/>
    </ligand>
</feature>
<protein>
    <recommendedName>
        <fullName evidence="11">UDP-N-acetylmuramoyl-L-alanyl-D-glutamate--2,6-diaminopimelate ligase</fullName>
        <ecNumber evidence="11">6.3.2.13</ecNumber>
    </recommendedName>
    <alternativeName>
        <fullName evidence="11">Meso-A2pm-adding enzyme</fullName>
    </alternativeName>
    <alternativeName>
        <fullName evidence="11">Meso-diaminopimelate-adding enzyme</fullName>
    </alternativeName>
    <alternativeName>
        <fullName evidence="11">UDP-MurNAc-L-Ala-D-Glu:meso-diaminopimelate ligase</fullName>
    </alternativeName>
    <alternativeName>
        <fullName evidence="11">UDP-MurNAc-tripeptide synthetase</fullName>
    </alternativeName>
    <alternativeName>
        <fullName evidence="11">UDP-N-acetylmuramyl-tripeptide synthetase</fullName>
    </alternativeName>
</protein>